<accession>A0A7V4TFZ6</accession>
<keyword evidence="11 12" id="KW-0326">Glycosidase</keyword>
<feature type="binding site" evidence="12">
    <location>
        <position position="186"/>
    </location>
    <ligand>
        <name>[4Fe-4S] cluster</name>
        <dbReference type="ChEBI" id="CHEBI:49883"/>
    </ligand>
</feature>
<dbReference type="SMART" id="SM00478">
    <property type="entry name" value="ENDO3c"/>
    <property type="match status" value="1"/>
</dbReference>
<comment type="caution">
    <text evidence="14">The sequence shown here is derived from an EMBL/GenBank/DDBJ whole genome shotgun (WGS) entry which is preliminary data.</text>
</comment>
<evidence type="ECO:0000259" key="13">
    <source>
        <dbReference type="SMART" id="SM00478"/>
    </source>
</evidence>
<dbReference type="PANTHER" id="PTHR10359:SF18">
    <property type="entry name" value="ENDONUCLEASE III"/>
    <property type="match status" value="1"/>
</dbReference>
<dbReference type="GO" id="GO:0046872">
    <property type="term" value="F:metal ion binding"/>
    <property type="evidence" value="ECO:0007669"/>
    <property type="project" value="UniProtKB-KW"/>
</dbReference>
<dbReference type="GO" id="GO:0006285">
    <property type="term" value="P:base-excision repair, AP site formation"/>
    <property type="evidence" value="ECO:0007669"/>
    <property type="project" value="TreeGrafter"/>
</dbReference>
<keyword evidence="8 12" id="KW-0238">DNA-binding</keyword>
<comment type="catalytic activity">
    <reaction evidence="12">
        <text>2'-deoxyribonucleotide-(2'-deoxyribose 5'-phosphate)-2'-deoxyribonucleotide-DNA = a 3'-end 2'-deoxyribonucleotide-(2,3-dehydro-2,3-deoxyribose 5'-phosphate)-DNA + a 5'-end 5'-phospho-2'-deoxyribonucleoside-DNA + H(+)</text>
        <dbReference type="Rhea" id="RHEA:66592"/>
        <dbReference type="Rhea" id="RHEA-COMP:13180"/>
        <dbReference type="Rhea" id="RHEA-COMP:16897"/>
        <dbReference type="Rhea" id="RHEA-COMP:17067"/>
        <dbReference type="ChEBI" id="CHEBI:15378"/>
        <dbReference type="ChEBI" id="CHEBI:136412"/>
        <dbReference type="ChEBI" id="CHEBI:157695"/>
        <dbReference type="ChEBI" id="CHEBI:167181"/>
        <dbReference type="EC" id="4.2.99.18"/>
    </reaction>
</comment>
<dbReference type="EC" id="4.2.99.18" evidence="12"/>
<feature type="binding site" evidence="12">
    <location>
        <position position="196"/>
    </location>
    <ligand>
        <name>[4Fe-4S] cluster</name>
        <dbReference type="ChEBI" id="CHEBI:49883"/>
    </ligand>
</feature>
<dbReference type="Pfam" id="PF10576">
    <property type="entry name" value="EndIII_4Fe-2S"/>
    <property type="match status" value="1"/>
</dbReference>
<dbReference type="InterPro" id="IPR005759">
    <property type="entry name" value="Nth"/>
</dbReference>
<name>A0A7V4TFZ6_9BACT</name>
<dbReference type="Pfam" id="PF00730">
    <property type="entry name" value="HhH-GPD"/>
    <property type="match status" value="1"/>
</dbReference>
<comment type="similarity">
    <text evidence="1 12">Belongs to the Nth/MutY family.</text>
</comment>
<evidence type="ECO:0000256" key="3">
    <source>
        <dbReference type="ARBA" id="ARBA00022723"/>
    </source>
</evidence>
<feature type="binding site" evidence="12">
    <location>
        <position position="202"/>
    </location>
    <ligand>
        <name>[4Fe-4S] cluster</name>
        <dbReference type="ChEBI" id="CHEBI:49883"/>
    </ligand>
</feature>
<evidence type="ECO:0000256" key="5">
    <source>
        <dbReference type="ARBA" id="ARBA00022801"/>
    </source>
</evidence>
<feature type="domain" description="HhH-GPD" evidence="13">
    <location>
        <begin position="37"/>
        <end position="184"/>
    </location>
</feature>
<evidence type="ECO:0000256" key="9">
    <source>
        <dbReference type="ARBA" id="ARBA00023204"/>
    </source>
</evidence>
<dbReference type="SUPFAM" id="SSF48150">
    <property type="entry name" value="DNA-glycosylase"/>
    <property type="match status" value="1"/>
</dbReference>
<evidence type="ECO:0000256" key="12">
    <source>
        <dbReference type="HAMAP-Rule" id="MF_00942"/>
    </source>
</evidence>
<keyword evidence="2 12" id="KW-0004">4Fe-4S</keyword>
<keyword evidence="6 12" id="KW-0408">Iron</keyword>
<evidence type="ECO:0000256" key="7">
    <source>
        <dbReference type="ARBA" id="ARBA00023014"/>
    </source>
</evidence>
<dbReference type="InterPro" id="IPR000445">
    <property type="entry name" value="HhH_motif"/>
</dbReference>
<comment type="function">
    <text evidence="12">DNA repair enzyme that has both DNA N-glycosylase activity and AP-lyase activity. The DNA N-glycosylase activity releases various damaged pyrimidines from DNA by cleaving the N-glycosidic bond, leaving an AP (apurinic/apyrimidinic) site. The AP-lyase activity cleaves the phosphodiester bond 3' to the AP site by a beta-elimination, leaving a 3'-terminal unsaturated sugar and a product with a terminal 5'-phosphate.</text>
</comment>
<evidence type="ECO:0000256" key="6">
    <source>
        <dbReference type="ARBA" id="ARBA00023004"/>
    </source>
</evidence>
<keyword evidence="7 12" id="KW-0411">Iron-sulfur</keyword>
<evidence type="ECO:0000313" key="14">
    <source>
        <dbReference type="EMBL" id="HGY39027.1"/>
    </source>
</evidence>
<organism evidence="14">
    <name type="scientific">Candidatus Caldatribacterium saccharofermentans</name>
    <dbReference type="NCBI Taxonomy" id="1454753"/>
    <lineage>
        <taxon>Bacteria</taxon>
        <taxon>Pseudomonadati</taxon>
        <taxon>Atribacterota</taxon>
        <taxon>Atribacteria</taxon>
        <taxon>Atribacterales</taxon>
        <taxon>Candidatus Caldatribacteriaceae</taxon>
        <taxon>Candidatus Caldatribacterium</taxon>
    </lineage>
</organism>
<dbReference type="PIRSF" id="PIRSF001435">
    <property type="entry name" value="Nth"/>
    <property type="match status" value="1"/>
</dbReference>
<dbReference type="Gene3D" id="1.10.340.30">
    <property type="entry name" value="Hypothetical protein, domain 2"/>
    <property type="match status" value="1"/>
</dbReference>
<dbReference type="InterPro" id="IPR003265">
    <property type="entry name" value="HhH-GPD_domain"/>
</dbReference>
<dbReference type="NCBIfam" id="TIGR01083">
    <property type="entry name" value="nth"/>
    <property type="match status" value="1"/>
</dbReference>
<keyword evidence="5 12" id="KW-0378">Hydrolase</keyword>
<feature type="binding site" evidence="12">
    <location>
        <position position="193"/>
    </location>
    <ligand>
        <name>[4Fe-4S] cluster</name>
        <dbReference type="ChEBI" id="CHEBI:49883"/>
    </ligand>
</feature>
<dbReference type="FunFam" id="1.10.340.30:FF:000001">
    <property type="entry name" value="Endonuclease III"/>
    <property type="match status" value="1"/>
</dbReference>
<protein>
    <recommendedName>
        <fullName evidence="12">Endonuclease III</fullName>
        <ecNumber evidence="12">4.2.99.18</ecNumber>
    </recommendedName>
    <alternativeName>
        <fullName evidence="12">DNA-(apurinic or apyrimidinic site) lyase</fullName>
    </alternativeName>
</protein>
<dbReference type="GO" id="GO:0051539">
    <property type="term" value="F:4 iron, 4 sulfur cluster binding"/>
    <property type="evidence" value="ECO:0007669"/>
    <property type="project" value="UniProtKB-UniRule"/>
</dbReference>
<reference evidence="14" key="1">
    <citation type="journal article" date="2020" name="mSystems">
        <title>Genome- and Community-Level Interaction Insights into Carbon Utilization and Element Cycling Functions of Hydrothermarchaeota in Hydrothermal Sediment.</title>
        <authorList>
            <person name="Zhou Z."/>
            <person name="Liu Y."/>
            <person name="Xu W."/>
            <person name="Pan J."/>
            <person name="Luo Z.H."/>
            <person name="Li M."/>
        </authorList>
    </citation>
    <scope>NUCLEOTIDE SEQUENCE [LARGE SCALE GENOMIC DNA]</scope>
    <source>
        <strain evidence="14">SpSt-82</strain>
    </source>
</reference>
<dbReference type="GO" id="GO:0019104">
    <property type="term" value="F:DNA N-glycosylase activity"/>
    <property type="evidence" value="ECO:0007669"/>
    <property type="project" value="UniProtKB-UniRule"/>
</dbReference>
<dbReference type="InterPro" id="IPR003651">
    <property type="entry name" value="Endonuclease3_FeS-loop_motif"/>
</dbReference>
<dbReference type="PANTHER" id="PTHR10359">
    <property type="entry name" value="A/G-SPECIFIC ADENINE GLYCOSYLASE/ENDONUCLEASE III"/>
    <property type="match status" value="1"/>
</dbReference>
<keyword evidence="3 12" id="KW-0479">Metal-binding</keyword>
<keyword evidence="14" id="KW-0540">Nuclease</keyword>
<proteinExistence type="inferred from homology"/>
<gene>
    <name evidence="12 14" type="primary">nth</name>
    <name evidence="14" type="ORF">ENW11_04370</name>
</gene>
<dbReference type="InterPro" id="IPR023170">
    <property type="entry name" value="HhH_base_excis_C"/>
</dbReference>
<keyword evidence="4 12" id="KW-0227">DNA damage</keyword>
<keyword evidence="9 12" id="KW-0234">DNA repair</keyword>
<dbReference type="GO" id="GO:0140078">
    <property type="term" value="F:class I DNA-(apurinic or apyrimidinic site) endonuclease activity"/>
    <property type="evidence" value="ECO:0007669"/>
    <property type="project" value="UniProtKB-EC"/>
</dbReference>
<dbReference type="GO" id="GO:0003677">
    <property type="term" value="F:DNA binding"/>
    <property type="evidence" value="ECO:0007669"/>
    <property type="project" value="UniProtKB-UniRule"/>
</dbReference>
<keyword evidence="14" id="KW-0255">Endonuclease</keyword>
<dbReference type="SMART" id="SM00525">
    <property type="entry name" value="FES"/>
    <property type="match status" value="1"/>
</dbReference>
<dbReference type="InterPro" id="IPR011257">
    <property type="entry name" value="DNA_glycosylase"/>
</dbReference>
<keyword evidence="10 12" id="KW-0456">Lyase</keyword>
<dbReference type="RefSeq" id="WP_017873632.1">
    <property type="nucleotide sequence ID" value="NZ_CP187957.1"/>
</dbReference>
<evidence type="ECO:0000256" key="11">
    <source>
        <dbReference type="ARBA" id="ARBA00023295"/>
    </source>
</evidence>
<dbReference type="HAMAP" id="MF_00942">
    <property type="entry name" value="Nth"/>
    <property type="match status" value="1"/>
</dbReference>
<evidence type="ECO:0000256" key="10">
    <source>
        <dbReference type="ARBA" id="ARBA00023239"/>
    </source>
</evidence>
<dbReference type="CDD" id="cd00056">
    <property type="entry name" value="ENDO3c"/>
    <property type="match status" value="1"/>
</dbReference>
<dbReference type="FunFam" id="1.10.1670.10:FF:000001">
    <property type="entry name" value="Endonuclease III"/>
    <property type="match status" value="1"/>
</dbReference>
<dbReference type="EMBL" id="DTIY01000028">
    <property type="protein sequence ID" value="HGY39027.1"/>
    <property type="molecule type" value="Genomic_DNA"/>
</dbReference>
<sequence>MEERIEAILHRLEERFPDARLLLEFRNPFELLIATILAAQARDEKVNEVTRELFVAFPTPQALAEAPEEEVAKLVQPLNYARKKAAFIKKVSQELVARFGGEVPASLEELVQLEGVGRKTANVVLANAFGIPAIPVDTHVGRVAQRIGLTRAQNPDRIEEDLRTLIPQNQWIRASHLLGFLGRFICQAKRPSCHACPITDLCAYPEKTL</sequence>
<evidence type="ECO:0000256" key="2">
    <source>
        <dbReference type="ARBA" id="ARBA00022485"/>
    </source>
</evidence>
<dbReference type="AlphaFoldDB" id="A0A7V4TFZ6"/>
<comment type="cofactor">
    <cofactor evidence="12">
        <name>[4Fe-4S] cluster</name>
        <dbReference type="ChEBI" id="CHEBI:49883"/>
    </cofactor>
    <text evidence="12">Binds 1 [4Fe-4S] cluster.</text>
</comment>
<dbReference type="Gene3D" id="1.10.1670.10">
    <property type="entry name" value="Helix-hairpin-Helix base-excision DNA repair enzymes (C-terminal)"/>
    <property type="match status" value="1"/>
</dbReference>
<evidence type="ECO:0000256" key="8">
    <source>
        <dbReference type="ARBA" id="ARBA00023125"/>
    </source>
</evidence>
<evidence type="ECO:0000256" key="4">
    <source>
        <dbReference type="ARBA" id="ARBA00022763"/>
    </source>
</evidence>
<dbReference type="Pfam" id="PF00633">
    <property type="entry name" value="HHH"/>
    <property type="match status" value="1"/>
</dbReference>
<evidence type="ECO:0000256" key="1">
    <source>
        <dbReference type="ARBA" id="ARBA00008343"/>
    </source>
</evidence>